<name>A0A1A8B8P8_NOTFU</name>
<dbReference type="AlphaFoldDB" id="A0A1A8B8P8"/>
<evidence type="ECO:0000313" key="1">
    <source>
        <dbReference type="EMBL" id="SBP63273.1"/>
    </source>
</evidence>
<proteinExistence type="predicted"/>
<organism evidence="1">
    <name type="scientific">Nothobranchius furzeri</name>
    <name type="common">Turquoise killifish</name>
    <dbReference type="NCBI Taxonomy" id="105023"/>
    <lineage>
        <taxon>Eukaryota</taxon>
        <taxon>Metazoa</taxon>
        <taxon>Chordata</taxon>
        <taxon>Craniata</taxon>
        <taxon>Vertebrata</taxon>
        <taxon>Euteleostomi</taxon>
        <taxon>Actinopterygii</taxon>
        <taxon>Neopterygii</taxon>
        <taxon>Teleostei</taxon>
        <taxon>Neoteleostei</taxon>
        <taxon>Acanthomorphata</taxon>
        <taxon>Ovalentaria</taxon>
        <taxon>Atherinomorphae</taxon>
        <taxon>Cyprinodontiformes</taxon>
        <taxon>Nothobranchiidae</taxon>
        <taxon>Nothobranchius</taxon>
    </lineage>
</organism>
<dbReference type="EMBL" id="HADY01024788">
    <property type="protein sequence ID" value="SBP63273.1"/>
    <property type="molecule type" value="Transcribed_RNA"/>
</dbReference>
<accession>A0A1A8B8P8</accession>
<gene>
    <name evidence="1" type="primary">Nfu_g_1_000070</name>
</gene>
<feature type="non-terminal residue" evidence="1">
    <location>
        <position position="32"/>
    </location>
</feature>
<reference evidence="1" key="2">
    <citation type="submission" date="2016-06" db="EMBL/GenBank/DDBJ databases">
        <title>The genome of a short-lived fish provides insights into sex chromosome evolution and the genetic control of aging.</title>
        <authorList>
            <person name="Reichwald K."/>
            <person name="Felder M."/>
            <person name="Petzold A."/>
            <person name="Koch P."/>
            <person name="Groth M."/>
            <person name="Platzer M."/>
        </authorList>
    </citation>
    <scope>NUCLEOTIDE SEQUENCE</scope>
    <source>
        <tissue evidence="1">Brain</tissue>
    </source>
</reference>
<reference evidence="1" key="1">
    <citation type="submission" date="2016-05" db="EMBL/GenBank/DDBJ databases">
        <authorList>
            <person name="Lavstsen T."/>
            <person name="Jespersen J.S."/>
        </authorList>
    </citation>
    <scope>NUCLEOTIDE SEQUENCE</scope>
    <source>
        <tissue evidence="1">Brain</tissue>
    </source>
</reference>
<sequence length="32" mass="3139">MKKSALLIHAARSAASSSEAVDVVPLTATGGV</sequence>
<protein>
    <submittedName>
        <fullName evidence="1">Uncharacterized protein</fullName>
    </submittedName>
</protein>